<dbReference type="EMBL" id="MLJW01007130">
    <property type="protein sequence ID" value="OIQ65690.1"/>
    <property type="molecule type" value="Genomic_DNA"/>
</dbReference>
<dbReference type="Pfam" id="PF06267">
    <property type="entry name" value="DUF1028"/>
    <property type="match status" value="1"/>
</dbReference>
<dbReference type="SUPFAM" id="SSF56235">
    <property type="entry name" value="N-terminal nucleophile aminohydrolases (Ntn hydrolases)"/>
    <property type="match status" value="1"/>
</dbReference>
<dbReference type="InterPro" id="IPR010430">
    <property type="entry name" value="DUF1028"/>
</dbReference>
<protein>
    <recommendedName>
        <fullName evidence="2">DUF1028 domain-containing protein</fullName>
    </recommendedName>
</protein>
<reference evidence="1" key="1">
    <citation type="submission" date="2016-10" db="EMBL/GenBank/DDBJ databases">
        <title>Sequence of Gallionella enrichment culture.</title>
        <authorList>
            <person name="Poehlein A."/>
            <person name="Muehling M."/>
            <person name="Daniel R."/>
        </authorList>
    </citation>
    <scope>NUCLEOTIDE SEQUENCE</scope>
</reference>
<dbReference type="PANTHER" id="PTHR39328">
    <property type="entry name" value="BLL2871 PROTEIN"/>
    <property type="match status" value="1"/>
</dbReference>
<sequence length="106" mass="11165">MLADAAIPQAMVETFIASEGALADRLLSAMQAGLALGGEAGPIHSAGLKIVAEQDWPYVDLRCDWADDPLAQLAAAWQVYQPQAAAYVTRALDPRAAPKYGVPGDE</sequence>
<dbReference type="Gene3D" id="3.60.20.10">
    <property type="entry name" value="Glutamine Phosphoribosylpyrophosphate, subunit 1, domain 1"/>
    <property type="match status" value="1"/>
</dbReference>
<dbReference type="PANTHER" id="PTHR39328:SF1">
    <property type="entry name" value="BLL2871 PROTEIN"/>
    <property type="match status" value="1"/>
</dbReference>
<dbReference type="InterPro" id="IPR029055">
    <property type="entry name" value="Ntn_hydrolases_N"/>
</dbReference>
<evidence type="ECO:0000313" key="1">
    <source>
        <dbReference type="EMBL" id="OIQ65690.1"/>
    </source>
</evidence>
<comment type="caution">
    <text evidence="1">The sequence shown here is derived from an EMBL/GenBank/DDBJ whole genome shotgun (WGS) entry which is preliminary data.</text>
</comment>
<name>A0A1J5P3L6_9ZZZZ</name>
<proteinExistence type="predicted"/>
<accession>A0A1J5P3L6</accession>
<gene>
    <name evidence="1" type="ORF">GALL_527470</name>
</gene>
<dbReference type="AlphaFoldDB" id="A0A1J5P3L6"/>
<organism evidence="1">
    <name type="scientific">mine drainage metagenome</name>
    <dbReference type="NCBI Taxonomy" id="410659"/>
    <lineage>
        <taxon>unclassified sequences</taxon>
        <taxon>metagenomes</taxon>
        <taxon>ecological metagenomes</taxon>
    </lineage>
</organism>
<evidence type="ECO:0008006" key="2">
    <source>
        <dbReference type="Google" id="ProtNLM"/>
    </source>
</evidence>